<evidence type="ECO:0008006" key="4">
    <source>
        <dbReference type="Google" id="ProtNLM"/>
    </source>
</evidence>
<dbReference type="InterPro" id="IPR036867">
    <property type="entry name" value="R3H_dom_sf"/>
</dbReference>
<accession>A0ABR2WLX3</accession>
<evidence type="ECO:0000313" key="2">
    <source>
        <dbReference type="EMBL" id="KAK9762501.1"/>
    </source>
</evidence>
<reference evidence="2 3" key="1">
    <citation type="submission" date="2023-04" db="EMBL/GenBank/DDBJ databases">
        <title>Genome of Basidiobolus ranarum AG-B5.</title>
        <authorList>
            <person name="Stajich J.E."/>
            <person name="Carter-House D."/>
            <person name="Gryganskyi A."/>
        </authorList>
    </citation>
    <scope>NUCLEOTIDE SEQUENCE [LARGE SCALE GENOMIC DNA]</scope>
    <source>
        <strain evidence="2 3">AG-B5</strain>
    </source>
</reference>
<dbReference type="InterPro" id="IPR039629">
    <property type="entry name" value="R3HDM4"/>
</dbReference>
<keyword evidence="3" id="KW-1185">Reference proteome</keyword>
<organism evidence="2 3">
    <name type="scientific">Basidiobolus ranarum</name>
    <dbReference type="NCBI Taxonomy" id="34480"/>
    <lineage>
        <taxon>Eukaryota</taxon>
        <taxon>Fungi</taxon>
        <taxon>Fungi incertae sedis</taxon>
        <taxon>Zoopagomycota</taxon>
        <taxon>Entomophthoromycotina</taxon>
        <taxon>Basidiobolomycetes</taxon>
        <taxon>Basidiobolales</taxon>
        <taxon>Basidiobolaceae</taxon>
        <taxon>Basidiobolus</taxon>
    </lineage>
</organism>
<dbReference type="PANTHER" id="PTHR32019:SF2">
    <property type="entry name" value="R3H DOMAIN-CONTAINING PROTEIN 4"/>
    <property type="match status" value="1"/>
</dbReference>
<sequence length="272" mass="31611">MAVEAIELPVIGPSSSAQSAVYSTVAPPLRVPKTGKKIYFQRDSLKSREARGKEGSRRRNRYDNDHFTYLPQAILNPKDLVPPGYPVEAPRFHFKYDRAMEQLLQHSFIHDIDLRTIERSPSKYPESQRYIDRSIRRELKKAHVSEGVVEKYEFEIIEFVKQLVNTENDQFEIVDTPDDISDHESVESDSDDDLLLPSSLANQHLFLVMDIQDSQIRFIVHAICQYYQLVSFSNNTKCGRRLTYICHPRLVFPNSPKVPGIREQTFYQFVFL</sequence>
<protein>
    <recommendedName>
        <fullName evidence="4">R3H-associated N-terminal domain-containing protein</fullName>
    </recommendedName>
</protein>
<dbReference type="Proteomes" id="UP001479436">
    <property type="component" value="Unassembled WGS sequence"/>
</dbReference>
<proteinExistence type="predicted"/>
<evidence type="ECO:0000256" key="1">
    <source>
        <dbReference type="SAM" id="MobiDB-lite"/>
    </source>
</evidence>
<comment type="caution">
    <text evidence="2">The sequence shown here is derived from an EMBL/GenBank/DDBJ whole genome shotgun (WGS) entry which is preliminary data.</text>
</comment>
<dbReference type="EMBL" id="JASJQH010000934">
    <property type="protein sequence ID" value="KAK9762501.1"/>
    <property type="molecule type" value="Genomic_DNA"/>
</dbReference>
<dbReference type="SUPFAM" id="SSF82708">
    <property type="entry name" value="R3H domain"/>
    <property type="match status" value="1"/>
</dbReference>
<feature type="region of interest" description="Disordered" evidence="1">
    <location>
        <begin position="43"/>
        <end position="62"/>
    </location>
</feature>
<name>A0ABR2WLX3_9FUNG</name>
<dbReference type="PANTHER" id="PTHR32019">
    <property type="entry name" value="R3H DOMAIN-CONTAINING PROTEIN 4"/>
    <property type="match status" value="1"/>
</dbReference>
<gene>
    <name evidence="2" type="ORF">K7432_011702</name>
</gene>
<evidence type="ECO:0000313" key="3">
    <source>
        <dbReference type="Proteomes" id="UP001479436"/>
    </source>
</evidence>